<feature type="domain" description="Microcin J25-processing protein McjB C-terminal" evidence="1">
    <location>
        <begin position="6"/>
        <end position="112"/>
    </location>
</feature>
<accession>A0ABU4KTJ0</accession>
<evidence type="ECO:0000259" key="1">
    <source>
        <dbReference type="Pfam" id="PF13471"/>
    </source>
</evidence>
<dbReference type="EMBL" id="JAMYEC010000011">
    <property type="protein sequence ID" value="MDX2336172.1"/>
    <property type="molecule type" value="Genomic_DNA"/>
</dbReference>
<dbReference type="Proteomes" id="UP001272940">
    <property type="component" value="Unassembled WGS sequence"/>
</dbReference>
<dbReference type="Pfam" id="PF13471">
    <property type="entry name" value="Transglut_core3"/>
    <property type="match status" value="1"/>
</dbReference>
<dbReference type="InterPro" id="IPR053521">
    <property type="entry name" value="McjB-like"/>
</dbReference>
<evidence type="ECO:0000313" key="2">
    <source>
        <dbReference type="EMBL" id="MDX2336172.1"/>
    </source>
</evidence>
<name>A0ABU4KTJ0_BREVE</name>
<comment type="caution">
    <text evidence="2">The sequence shown here is derived from an EMBL/GenBank/DDBJ whole genome shotgun (WGS) entry which is preliminary data.</text>
</comment>
<gene>
    <name evidence="2" type="ORF">NJD11_14625</name>
</gene>
<dbReference type="InterPro" id="IPR032708">
    <property type="entry name" value="McjB_C"/>
</dbReference>
<evidence type="ECO:0000313" key="3">
    <source>
        <dbReference type="Proteomes" id="UP001272940"/>
    </source>
</evidence>
<organism evidence="2 3">
    <name type="scientific">Brevundimonas vesicularis</name>
    <name type="common">Pseudomonas vesicularis</name>
    <dbReference type="NCBI Taxonomy" id="41276"/>
    <lineage>
        <taxon>Bacteria</taxon>
        <taxon>Pseudomonadati</taxon>
        <taxon>Pseudomonadota</taxon>
        <taxon>Alphaproteobacteria</taxon>
        <taxon>Caulobacterales</taxon>
        <taxon>Caulobacteraceae</taxon>
        <taxon>Brevundimonas</taxon>
    </lineage>
</organism>
<reference evidence="2 3" key="1">
    <citation type="journal article" date="2023" name="FEMS Microbes">
        <title>Whole genomes of deep-sea sponge-associated bacteria exhibit high novel natural product potential.</title>
        <authorList>
            <person name="Hesketh-Best P.J."/>
            <person name="January G.G."/>
            <person name="Koch M.J."/>
            <person name="Warburton P.J."/>
            <person name="Howell K.L."/>
            <person name="Upton M."/>
        </authorList>
    </citation>
    <scope>NUCLEOTIDE SEQUENCE [LARGE SCALE GENOMIC DNA]</scope>
    <source>
        <strain evidence="2 3">PC206-O</strain>
    </source>
</reference>
<dbReference type="NCBIfam" id="NF033537">
    <property type="entry name" value="lasso_biosyn_B2"/>
    <property type="match status" value="1"/>
</dbReference>
<proteinExistence type="predicted"/>
<sequence>MFLIIFRIALRLAPYRMVKHVLPAARTAPAPDWVIARTRWAVAKAARASFGATCLPQALAAQVLLALQGYAGTVRIGVRRGSSGRIQAHAWVLSGERIVVGDDEALEGFSHLTDLGARS</sequence>
<keyword evidence="3" id="KW-1185">Reference proteome</keyword>
<protein>
    <submittedName>
        <fullName evidence="2">Lasso peptide biosynthesis B2 protein</fullName>
    </submittedName>
</protein>